<evidence type="ECO:0000313" key="4">
    <source>
        <dbReference type="Proteomes" id="UP001151760"/>
    </source>
</evidence>
<feature type="region of interest" description="Disordered" evidence="1">
    <location>
        <begin position="1"/>
        <end position="24"/>
    </location>
</feature>
<protein>
    <submittedName>
        <fullName evidence="3">MAK10-like protein</fullName>
    </submittedName>
</protein>
<evidence type="ECO:0000259" key="2">
    <source>
        <dbReference type="Pfam" id="PF03732"/>
    </source>
</evidence>
<dbReference type="PANTHER" id="PTHR33223">
    <property type="entry name" value="CCHC-TYPE DOMAIN-CONTAINING PROTEIN"/>
    <property type="match status" value="1"/>
</dbReference>
<dbReference type="EMBL" id="BQNB010020471">
    <property type="protein sequence ID" value="GJT96336.1"/>
    <property type="molecule type" value="Genomic_DNA"/>
</dbReference>
<dbReference type="InterPro" id="IPR005162">
    <property type="entry name" value="Retrotrans_gag_dom"/>
</dbReference>
<organism evidence="3 4">
    <name type="scientific">Tanacetum coccineum</name>
    <dbReference type="NCBI Taxonomy" id="301880"/>
    <lineage>
        <taxon>Eukaryota</taxon>
        <taxon>Viridiplantae</taxon>
        <taxon>Streptophyta</taxon>
        <taxon>Embryophyta</taxon>
        <taxon>Tracheophyta</taxon>
        <taxon>Spermatophyta</taxon>
        <taxon>Magnoliopsida</taxon>
        <taxon>eudicotyledons</taxon>
        <taxon>Gunneridae</taxon>
        <taxon>Pentapetalae</taxon>
        <taxon>asterids</taxon>
        <taxon>campanulids</taxon>
        <taxon>Asterales</taxon>
        <taxon>Asteraceae</taxon>
        <taxon>Asteroideae</taxon>
        <taxon>Anthemideae</taxon>
        <taxon>Anthemidinae</taxon>
        <taxon>Tanacetum</taxon>
    </lineage>
</organism>
<evidence type="ECO:0000313" key="3">
    <source>
        <dbReference type="EMBL" id="GJT96336.1"/>
    </source>
</evidence>
<gene>
    <name evidence="3" type="ORF">Tco_1091854</name>
</gene>
<name>A0ABQ5I8B7_9ASTR</name>
<accession>A0ABQ5I8B7</accession>
<dbReference type="PANTHER" id="PTHR33223:SF11">
    <property type="entry name" value="ELEMENT PROTEIN, PUTATIVE-RELATED"/>
    <property type="match status" value="1"/>
</dbReference>
<reference evidence="3" key="1">
    <citation type="journal article" date="2022" name="Int. J. Mol. Sci.">
        <title>Draft Genome of Tanacetum Coccineum: Genomic Comparison of Closely Related Tanacetum-Family Plants.</title>
        <authorList>
            <person name="Yamashiro T."/>
            <person name="Shiraishi A."/>
            <person name="Nakayama K."/>
            <person name="Satake H."/>
        </authorList>
    </citation>
    <scope>NUCLEOTIDE SEQUENCE</scope>
</reference>
<evidence type="ECO:0000256" key="1">
    <source>
        <dbReference type="SAM" id="MobiDB-lite"/>
    </source>
</evidence>
<proteinExistence type="predicted"/>
<comment type="caution">
    <text evidence="3">The sequence shown here is derived from an EMBL/GenBank/DDBJ whole genome shotgun (WGS) entry which is preliminary data.</text>
</comment>
<dbReference type="Proteomes" id="UP001151760">
    <property type="component" value="Unassembled WGS sequence"/>
</dbReference>
<dbReference type="Pfam" id="PF03732">
    <property type="entry name" value="Retrotrans_gag"/>
    <property type="match status" value="1"/>
</dbReference>
<sequence>MENKNPPRTLGDYSRPSHKGYRNTIELPDGNNVVPLRCYTIPLVQNGCLFHGLRSEDSSQHLKDFLKIVDSLDLNIENKEKTRLCLFQFFLRDQAINWLECLPAGSISTWKDLTTRFLDQFFLSGITATLRNDILMFQQHQGESLSEAWTCFKDLLQKVPHHGIDLWLKVLIEDLTLYDNKSWNDPRDFVKPVKAISLPHDVPNAFHRCLIELENQVQRLMEAHLALKPSI</sequence>
<feature type="domain" description="Retrotransposon gag" evidence="2">
    <location>
        <begin position="86"/>
        <end position="166"/>
    </location>
</feature>
<keyword evidence="4" id="KW-1185">Reference proteome</keyword>
<reference evidence="3" key="2">
    <citation type="submission" date="2022-01" db="EMBL/GenBank/DDBJ databases">
        <authorList>
            <person name="Yamashiro T."/>
            <person name="Shiraishi A."/>
            <person name="Satake H."/>
            <person name="Nakayama K."/>
        </authorList>
    </citation>
    <scope>NUCLEOTIDE SEQUENCE</scope>
</reference>